<sequence>MNSERPPRKSVFQRIRDWFRGEPPAVPEQISYRPPGQPASIAAMCRGDVHEFTVSVEHEWTGDNVLFDEVVRMAEKYHPSVEDEHRRRVWQIARNYGPHEAAETERVIQRDLGTTCYPAGAGQVRCTSYFRVTPDPRVREHLNQYVLREVDADSEAELARQRVRLARELTLKWSGLLTELGVSPVKLSAAALADPRFSAEVDRLAGQRRLLGQELAELLANAAKDHGQLGMYEIAEFYASLVADYQSQMEKEDREFISKVMNTEPPELAR</sequence>
<accession>A0A285J515</accession>
<dbReference type="RefSeq" id="WP_097324145.1">
    <property type="nucleotide sequence ID" value="NZ_OBDY01000016.1"/>
</dbReference>
<evidence type="ECO:0000313" key="1">
    <source>
        <dbReference type="EMBL" id="SNY55419.1"/>
    </source>
</evidence>
<reference evidence="1 2" key="1">
    <citation type="submission" date="2017-09" db="EMBL/GenBank/DDBJ databases">
        <authorList>
            <person name="Ehlers B."/>
            <person name="Leendertz F.H."/>
        </authorList>
    </citation>
    <scope>NUCLEOTIDE SEQUENCE [LARGE SCALE GENOMIC DNA]</scope>
    <source>
        <strain evidence="1 2">CGMCC 4.6857</strain>
    </source>
</reference>
<protein>
    <submittedName>
        <fullName evidence="1">Uncharacterized protein</fullName>
    </submittedName>
</protein>
<evidence type="ECO:0000313" key="2">
    <source>
        <dbReference type="Proteomes" id="UP000219612"/>
    </source>
</evidence>
<dbReference type="Proteomes" id="UP000219612">
    <property type="component" value="Unassembled WGS sequence"/>
</dbReference>
<keyword evidence="2" id="KW-1185">Reference proteome</keyword>
<dbReference type="EMBL" id="OBDY01000016">
    <property type="protein sequence ID" value="SNY55419.1"/>
    <property type="molecule type" value="Genomic_DNA"/>
</dbReference>
<proteinExistence type="predicted"/>
<organism evidence="1 2">
    <name type="scientific">Paractinoplanes atraurantiacus</name>
    <dbReference type="NCBI Taxonomy" id="1036182"/>
    <lineage>
        <taxon>Bacteria</taxon>
        <taxon>Bacillati</taxon>
        <taxon>Actinomycetota</taxon>
        <taxon>Actinomycetes</taxon>
        <taxon>Micromonosporales</taxon>
        <taxon>Micromonosporaceae</taxon>
        <taxon>Paractinoplanes</taxon>
    </lineage>
</organism>
<dbReference type="OrthoDB" id="3690860at2"/>
<gene>
    <name evidence="1" type="ORF">SAMN05421748_116136</name>
</gene>
<dbReference type="AlphaFoldDB" id="A0A285J515"/>
<name>A0A285J515_9ACTN</name>